<dbReference type="EMBL" id="UINC01060698">
    <property type="protein sequence ID" value="SVB85476.1"/>
    <property type="molecule type" value="Genomic_DNA"/>
</dbReference>
<feature type="non-terminal residue" evidence="1">
    <location>
        <position position="34"/>
    </location>
</feature>
<dbReference type="AlphaFoldDB" id="A0A382HDX0"/>
<gene>
    <name evidence="1" type="ORF">METZ01_LOCUS238330</name>
</gene>
<sequence length="34" mass="3840">MIYYLPHVILLQKALVGVTLGSDKKGNLVILRWS</sequence>
<reference evidence="1" key="1">
    <citation type="submission" date="2018-05" db="EMBL/GenBank/DDBJ databases">
        <authorList>
            <person name="Lanie J.A."/>
            <person name="Ng W.-L."/>
            <person name="Kazmierczak K.M."/>
            <person name="Andrzejewski T.M."/>
            <person name="Davidsen T.M."/>
            <person name="Wayne K.J."/>
            <person name="Tettelin H."/>
            <person name="Glass J.I."/>
            <person name="Rusch D."/>
            <person name="Podicherti R."/>
            <person name="Tsui H.-C.T."/>
            <person name="Winkler M.E."/>
        </authorList>
    </citation>
    <scope>NUCLEOTIDE SEQUENCE</scope>
</reference>
<organism evidence="1">
    <name type="scientific">marine metagenome</name>
    <dbReference type="NCBI Taxonomy" id="408172"/>
    <lineage>
        <taxon>unclassified sequences</taxon>
        <taxon>metagenomes</taxon>
        <taxon>ecological metagenomes</taxon>
    </lineage>
</organism>
<accession>A0A382HDX0</accession>
<protein>
    <submittedName>
        <fullName evidence="1">Uncharacterized protein</fullName>
    </submittedName>
</protein>
<name>A0A382HDX0_9ZZZZ</name>
<evidence type="ECO:0000313" key="1">
    <source>
        <dbReference type="EMBL" id="SVB85476.1"/>
    </source>
</evidence>
<proteinExistence type="predicted"/>